<dbReference type="RefSeq" id="WP_077025823.1">
    <property type="nucleotide sequence ID" value="NZ_CP017641.1"/>
</dbReference>
<dbReference type="AlphaFoldDB" id="A0A1P8WKF2"/>
<dbReference type="CDD" id="cd18682">
    <property type="entry name" value="PIN_VapC-like"/>
    <property type="match status" value="1"/>
</dbReference>
<dbReference type="InterPro" id="IPR002716">
    <property type="entry name" value="PIN_dom"/>
</dbReference>
<dbReference type="Gene3D" id="3.40.50.1010">
    <property type="entry name" value="5'-nuclease"/>
    <property type="match status" value="1"/>
</dbReference>
<dbReference type="Proteomes" id="UP000187735">
    <property type="component" value="Chromosome"/>
</dbReference>
<sequence length="132" mass="14402">MSNAVFDASAVLAVLNRERGYETAAKDLYQATISAVNYGEVLKKSAERGGSIVHVRAILAQQRLDVVPFDLEHAVKAAEIWHECKPFGLSFADRACVSLGMMLGLPVVTAEENMSKPELDVSVELIRRRATA</sequence>
<dbReference type="EMBL" id="CP017641">
    <property type="protein sequence ID" value="APZ94542.1"/>
    <property type="molecule type" value="Genomic_DNA"/>
</dbReference>
<evidence type="ECO:0000259" key="1">
    <source>
        <dbReference type="Pfam" id="PF01850"/>
    </source>
</evidence>
<evidence type="ECO:0000313" key="2">
    <source>
        <dbReference type="EMBL" id="APZ94542.1"/>
    </source>
</evidence>
<dbReference type="STRING" id="1891926.Fuma_04174"/>
<dbReference type="SUPFAM" id="SSF88723">
    <property type="entry name" value="PIN domain-like"/>
    <property type="match status" value="1"/>
</dbReference>
<evidence type="ECO:0000313" key="3">
    <source>
        <dbReference type="Proteomes" id="UP000187735"/>
    </source>
</evidence>
<gene>
    <name evidence="2" type="ORF">Fuma_04174</name>
</gene>
<dbReference type="OrthoDB" id="286092at2"/>
<dbReference type="Pfam" id="PF01850">
    <property type="entry name" value="PIN"/>
    <property type="match status" value="1"/>
</dbReference>
<name>A0A1P8WKF2_9PLAN</name>
<keyword evidence="3" id="KW-1185">Reference proteome</keyword>
<proteinExistence type="predicted"/>
<organism evidence="2 3">
    <name type="scientific">Fuerstiella marisgermanici</name>
    <dbReference type="NCBI Taxonomy" id="1891926"/>
    <lineage>
        <taxon>Bacteria</taxon>
        <taxon>Pseudomonadati</taxon>
        <taxon>Planctomycetota</taxon>
        <taxon>Planctomycetia</taxon>
        <taxon>Planctomycetales</taxon>
        <taxon>Planctomycetaceae</taxon>
        <taxon>Fuerstiella</taxon>
    </lineage>
</organism>
<feature type="domain" description="PIN" evidence="1">
    <location>
        <begin position="5"/>
        <end position="116"/>
    </location>
</feature>
<protein>
    <recommendedName>
        <fullName evidence="1">PIN domain-containing protein</fullName>
    </recommendedName>
</protein>
<reference evidence="2 3" key="1">
    <citation type="journal article" date="2016" name="Front. Microbiol.">
        <title>Fuerstia marisgermanicae gen. nov., sp. nov., an Unusual Member of the Phylum Planctomycetes from the German Wadden Sea.</title>
        <authorList>
            <person name="Kohn T."/>
            <person name="Heuer A."/>
            <person name="Jogler M."/>
            <person name="Vollmers J."/>
            <person name="Boedeker C."/>
            <person name="Bunk B."/>
            <person name="Rast P."/>
            <person name="Borchert D."/>
            <person name="Glockner I."/>
            <person name="Freese H.M."/>
            <person name="Klenk H.P."/>
            <person name="Overmann J."/>
            <person name="Kaster A.K."/>
            <person name="Rohde M."/>
            <person name="Wiegand S."/>
            <person name="Jogler C."/>
        </authorList>
    </citation>
    <scope>NUCLEOTIDE SEQUENCE [LARGE SCALE GENOMIC DNA]</scope>
    <source>
        <strain evidence="2 3">NH11</strain>
    </source>
</reference>
<dbReference type="InterPro" id="IPR029060">
    <property type="entry name" value="PIN-like_dom_sf"/>
</dbReference>
<dbReference type="KEGG" id="fmr:Fuma_04174"/>
<accession>A0A1P8WKF2</accession>